<organism evidence="2 3">
    <name type="scientific">Mucor saturninus</name>
    <dbReference type="NCBI Taxonomy" id="64648"/>
    <lineage>
        <taxon>Eukaryota</taxon>
        <taxon>Fungi</taxon>
        <taxon>Fungi incertae sedis</taxon>
        <taxon>Mucoromycota</taxon>
        <taxon>Mucoromycotina</taxon>
        <taxon>Mucoromycetes</taxon>
        <taxon>Mucorales</taxon>
        <taxon>Mucorineae</taxon>
        <taxon>Mucoraceae</taxon>
        <taxon>Mucor</taxon>
    </lineage>
</organism>
<protein>
    <submittedName>
        <fullName evidence="2">Uncharacterized protein</fullName>
    </submittedName>
</protein>
<sequence>MPLATFSSGSQTFTINNSGRNYDGEPESPGPVTEEERESLLNTVLDSAGHPTRRNYEAMMKNNGAEPTRNTRGRINNAGARNSQVIVDNMSQRAIYFEAFNN</sequence>
<accession>A0A8H7UZW2</accession>
<keyword evidence="3" id="KW-1185">Reference proteome</keyword>
<feature type="region of interest" description="Disordered" evidence="1">
    <location>
        <begin position="59"/>
        <end position="80"/>
    </location>
</feature>
<evidence type="ECO:0000313" key="3">
    <source>
        <dbReference type="Proteomes" id="UP000603453"/>
    </source>
</evidence>
<name>A0A8H7UZW2_9FUNG</name>
<feature type="region of interest" description="Disordered" evidence="1">
    <location>
        <begin position="1"/>
        <end position="37"/>
    </location>
</feature>
<proteinExistence type="predicted"/>
<evidence type="ECO:0000313" key="2">
    <source>
        <dbReference type="EMBL" id="KAG2198203.1"/>
    </source>
</evidence>
<dbReference type="AlphaFoldDB" id="A0A8H7UZW2"/>
<comment type="caution">
    <text evidence="2">The sequence shown here is derived from an EMBL/GenBank/DDBJ whole genome shotgun (WGS) entry which is preliminary data.</text>
</comment>
<gene>
    <name evidence="2" type="ORF">INT47_000404</name>
</gene>
<evidence type="ECO:0000256" key="1">
    <source>
        <dbReference type="SAM" id="MobiDB-lite"/>
    </source>
</evidence>
<dbReference type="EMBL" id="JAEPRD010000115">
    <property type="protein sequence ID" value="KAG2198203.1"/>
    <property type="molecule type" value="Genomic_DNA"/>
</dbReference>
<dbReference type="Proteomes" id="UP000603453">
    <property type="component" value="Unassembled WGS sequence"/>
</dbReference>
<reference evidence="2" key="1">
    <citation type="submission" date="2020-12" db="EMBL/GenBank/DDBJ databases">
        <title>Metabolic potential, ecology and presence of endohyphal bacteria is reflected in genomic diversity of Mucoromycotina.</title>
        <authorList>
            <person name="Muszewska A."/>
            <person name="Okrasinska A."/>
            <person name="Steczkiewicz K."/>
            <person name="Drgas O."/>
            <person name="Orlowska M."/>
            <person name="Perlinska-Lenart U."/>
            <person name="Aleksandrzak-Piekarczyk T."/>
            <person name="Szatraj K."/>
            <person name="Zielenkiewicz U."/>
            <person name="Pilsyk S."/>
            <person name="Malc E."/>
            <person name="Mieczkowski P."/>
            <person name="Kruszewska J.S."/>
            <person name="Biernat P."/>
            <person name="Pawlowska J."/>
        </authorList>
    </citation>
    <scope>NUCLEOTIDE SEQUENCE</scope>
    <source>
        <strain evidence="2">WA0000017839</strain>
    </source>
</reference>
<feature type="compositionally biased region" description="Polar residues" evidence="1">
    <location>
        <begin position="68"/>
        <end position="80"/>
    </location>
</feature>
<feature type="compositionally biased region" description="Polar residues" evidence="1">
    <location>
        <begin position="1"/>
        <end position="20"/>
    </location>
</feature>